<keyword evidence="2" id="KW-0812">Transmembrane</keyword>
<comment type="caution">
    <text evidence="3">The sequence shown here is derived from an EMBL/GenBank/DDBJ whole genome shotgun (WGS) entry which is preliminary data.</text>
</comment>
<keyword evidence="2" id="KW-1133">Transmembrane helix</keyword>
<evidence type="ECO:0000256" key="2">
    <source>
        <dbReference type="SAM" id="Phobius"/>
    </source>
</evidence>
<gene>
    <name evidence="3" type="ORF">VNI00_009443</name>
</gene>
<evidence type="ECO:0000313" key="3">
    <source>
        <dbReference type="EMBL" id="KAK7040847.1"/>
    </source>
</evidence>
<evidence type="ECO:0000256" key="1">
    <source>
        <dbReference type="SAM" id="MobiDB-lite"/>
    </source>
</evidence>
<keyword evidence="2" id="KW-0472">Membrane</keyword>
<feature type="region of interest" description="Disordered" evidence="1">
    <location>
        <begin position="1"/>
        <end position="26"/>
    </location>
</feature>
<feature type="compositionally biased region" description="Polar residues" evidence="1">
    <location>
        <begin position="108"/>
        <end position="136"/>
    </location>
</feature>
<feature type="compositionally biased region" description="Low complexity" evidence="1">
    <location>
        <begin position="10"/>
        <end position="26"/>
    </location>
</feature>
<keyword evidence="4" id="KW-1185">Reference proteome</keyword>
<dbReference type="EMBL" id="JAYKXP010000035">
    <property type="protein sequence ID" value="KAK7040847.1"/>
    <property type="molecule type" value="Genomic_DNA"/>
</dbReference>
<evidence type="ECO:0000313" key="4">
    <source>
        <dbReference type="Proteomes" id="UP001383192"/>
    </source>
</evidence>
<organism evidence="3 4">
    <name type="scientific">Paramarasmius palmivorus</name>
    <dbReference type="NCBI Taxonomy" id="297713"/>
    <lineage>
        <taxon>Eukaryota</taxon>
        <taxon>Fungi</taxon>
        <taxon>Dikarya</taxon>
        <taxon>Basidiomycota</taxon>
        <taxon>Agaricomycotina</taxon>
        <taxon>Agaricomycetes</taxon>
        <taxon>Agaricomycetidae</taxon>
        <taxon>Agaricales</taxon>
        <taxon>Marasmiineae</taxon>
        <taxon>Marasmiaceae</taxon>
        <taxon>Paramarasmius</taxon>
    </lineage>
</organism>
<proteinExistence type="predicted"/>
<feature type="compositionally biased region" description="Polar residues" evidence="1">
    <location>
        <begin position="276"/>
        <end position="288"/>
    </location>
</feature>
<dbReference type="Proteomes" id="UP001383192">
    <property type="component" value="Unassembled WGS sequence"/>
</dbReference>
<dbReference type="AlphaFoldDB" id="A0AAW0CQH3"/>
<protein>
    <submittedName>
        <fullName evidence="3">Uncharacterized protein</fullName>
    </submittedName>
</protein>
<feature type="region of interest" description="Disordered" evidence="1">
    <location>
        <begin position="445"/>
        <end position="505"/>
    </location>
</feature>
<reference evidence="3 4" key="1">
    <citation type="submission" date="2024-01" db="EMBL/GenBank/DDBJ databases">
        <title>A draft genome for a cacao thread blight-causing isolate of Paramarasmius palmivorus.</title>
        <authorList>
            <person name="Baruah I.K."/>
            <person name="Bukari Y."/>
            <person name="Amoako-Attah I."/>
            <person name="Meinhardt L.W."/>
            <person name="Bailey B.A."/>
            <person name="Cohen S.P."/>
        </authorList>
    </citation>
    <scope>NUCLEOTIDE SEQUENCE [LARGE SCALE GENOMIC DNA]</scope>
    <source>
        <strain evidence="3 4">GH-12</strain>
    </source>
</reference>
<feature type="region of interest" description="Disordered" evidence="1">
    <location>
        <begin position="108"/>
        <end position="139"/>
    </location>
</feature>
<feature type="region of interest" description="Disordered" evidence="1">
    <location>
        <begin position="220"/>
        <end position="252"/>
    </location>
</feature>
<feature type="transmembrane region" description="Helical" evidence="2">
    <location>
        <begin position="178"/>
        <end position="202"/>
    </location>
</feature>
<name>A0AAW0CQH3_9AGAR</name>
<feature type="region of interest" description="Disordered" evidence="1">
    <location>
        <begin position="265"/>
        <end position="288"/>
    </location>
</feature>
<feature type="compositionally biased region" description="Polar residues" evidence="1">
    <location>
        <begin position="229"/>
        <end position="239"/>
    </location>
</feature>
<sequence>MSVSCTSSPTLTSTDVSTSESLSTSFSERVITADPTTSAITTETTCLGFSVASSGSASVCTTSAVTTEFTTIPGGVTTTRVPVVSTIEVVTTHTTVLFGTSCTTITGGNNGQDTGSASVTTPPPSVITSESSTTLPNGDVSVVTRTSISTVPPSTYYVGPTPGTQSDNAPSSNDSANLGAIIGGSVGGFFGLIAIALGIWFINKRRRRWDDIFEKDLNNDPFLGGGGSTNLTHGSSAHSGKSRGRFSLGPDLDSGPKPYQYGLVGQGANPQGDVPPSNTNAMMSRPSTASSTLPLVSAAAAAGRVTPSSSSHPTTPMYYHSQFTPTPSTAPTVPSPWLPGAGLGISTSSSAHGHGAADEGYFAPRAGSPVSLSEQAQGRRLQVTNGSPPSIYGGQSIHQRMTSDTSSIRGPGFMPGGLNVTNPDSSSQVNLVPLGATMGKVAAASGADASRGLGGVREVKGRKSSLGPNESAGPSDVLVHTDAGTVPQSSRQAERQDSEPPAYSL</sequence>
<accession>A0AAW0CQH3</accession>